<protein>
    <recommendedName>
        <fullName evidence="9">DUF895 domain membrane protein</fullName>
    </recommendedName>
</protein>
<evidence type="ECO:0008006" key="9">
    <source>
        <dbReference type="Google" id="ProtNLM"/>
    </source>
</evidence>
<dbReference type="Gene3D" id="1.20.1250.20">
    <property type="entry name" value="MFS general substrate transporter like domains"/>
    <property type="match status" value="1"/>
</dbReference>
<dbReference type="InterPro" id="IPR051617">
    <property type="entry name" value="UNC-93-like_regulator"/>
</dbReference>
<keyword evidence="3 6" id="KW-1133">Transmembrane helix</keyword>
<feature type="transmembrane region" description="Helical" evidence="6">
    <location>
        <begin position="146"/>
        <end position="165"/>
    </location>
</feature>
<dbReference type="InterPro" id="IPR010291">
    <property type="entry name" value="Ion_channel_UNC-93"/>
</dbReference>
<sequence length="491" mass="52684">MVNLAATKVGPVRYNSPWTQVTILGFVTFCSVGMFSAVSGLGAGGTQDTQLSDTANGVLYGCFAIAGFFAGSVNNMLGPRLTLSIGTTGYALYIGSLWAFQVHGTRWFLILAGGILGVTASLLWAAQGSIMMAYPLEKDKGRSFSLFWTLFQMGTLVGAAIALGIQAHSTLPGVSTGVYLAFLIIMLTAIVTSWLLLPPHLVVRGDGTVVEIEAAITPKQEFKELWALLKDWRMIALFPMFFSSNYFYAYQGAITTALFNGRTRALVSLLTGVGSILGSIVIGQLTDNLPFGRRKRALFATAFVAFLNCVIWGCGLGFQVQFTRDNTVVRGDEIPWDWTVGVAAGPIVLLLAYYLADAMFQGLAYYTMSSMTNEPFRLARMAGYYKGIQSAGAAISFGMDAVKTAYLAEHLISWLLLLVSLPLCAWVLWGIRDSNYDVENVTHVEDVPGGAITGIALPPGHVAGEHLPGEGVKSSSEMKTSELQTKGSASS</sequence>
<evidence type="ECO:0000256" key="1">
    <source>
        <dbReference type="ARBA" id="ARBA00004141"/>
    </source>
</evidence>
<feature type="transmembrane region" description="Helical" evidence="6">
    <location>
        <begin position="177"/>
        <end position="197"/>
    </location>
</feature>
<evidence type="ECO:0000256" key="3">
    <source>
        <dbReference type="ARBA" id="ARBA00022989"/>
    </source>
</evidence>
<name>A0AAD9W5Q0_PHOAM</name>
<dbReference type="SUPFAM" id="SSF103473">
    <property type="entry name" value="MFS general substrate transporter"/>
    <property type="match status" value="1"/>
</dbReference>
<feature type="transmembrane region" description="Helical" evidence="6">
    <location>
        <begin position="235"/>
        <end position="259"/>
    </location>
</feature>
<feature type="compositionally biased region" description="Polar residues" evidence="5">
    <location>
        <begin position="473"/>
        <end position="491"/>
    </location>
</feature>
<comment type="caution">
    <text evidence="7">The sequence shown here is derived from an EMBL/GenBank/DDBJ whole genome shotgun (WGS) entry which is preliminary data.</text>
</comment>
<dbReference type="InterPro" id="IPR036259">
    <property type="entry name" value="MFS_trans_sf"/>
</dbReference>
<feature type="transmembrane region" description="Helical" evidence="6">
    <location>
        <begin position="107"/>
        <end position="126"/>
    </location>
</feature>
<evidence type="ECO:0000313" key="7">
    <source>
        <dbReference type="EMBL" id="KAK2606835.1"/>
    </source>
</evidence>
<proteinExistence type="predicted"/>
<feature type="transmembrane region" description="Helical" evidence="6">
    <location>
        <begin position="57"/>
        <end position="74"/>
    </location>
</feature>
<comment type="subcellular location">
    <subcellularLocation>
        <location evidence="1">Membrane</location>
        <topology evidence="1">Multi-pass membrane protein</topology>
    </subcellularLocation>
</comment>
<reference evidence="7" key="1">
    <citation type="submission" date="2023-06" db="EMBL/GenBank/DDBJ databases">
        <authorList>
            <person name="Noh H."/>
        </authorList>
    </citation>
    <scope>NUCLEOTIDE SEQUENCE</scope>
    <source>
        <strain evidence="7">DUCC20226</strain>
    </source>
</reference>
<feature type="transmembrane region" description="Helical" evidence="6">
    <location>
        <begin position="21"/>
        <end position="45"/>
    </location>
</feature>
<feature type="transmembrane region" description="Helical" evidence="6">
    <location>
        <begin position="81"/>
        <end position="101"/>
    </location>
</feature>
<accession>A0AAD9W5Q0</accession>
<dbReference type="GO" id="GO:0016020">
    <property type="term" value="C:membrane"/>
    <property type="evidence" value="ECO:0007669"/>
    <property type="project" value="UniProtKB-SubCell"/>
</dbReference>
<feature type="transmembrane region" description="Helical" evidence="6">
    <location>
        <begin position="411"/>
        <end position="431"/>
    </location>
</feature>
<dbReference type="AlphaFoldDB" id="A0AAD9W5Q0"/>
<dbReference type="Proteomes" id="UP001265746">
    <property type="component" value="Unassembled WGS sequence"/>
</dbReference>
<evidence type="ECO:0000256" key="6">
    <source>
        <dbReference type="SAM" id="Phobius"/>
    </source>
</evidence>
<keyword evidence="2 6" id="KW-0812">Transmembrane</keyword>
<keyword evidence="8" id="KW-1185">Reference proteome</keyword>
<evidence type="ECO:0000256" key="5">
    <source>
        <dbReference type="SAM" id="MobiDB-lite"/>
    </source>
</evidence>
<keyword evidence="4 6" id="KW-0472">Membrane</keyword>
<dbReference type="PANTHER" id="PTHR23294:SF17">
    <property type="entry name" value="DUF895 DOMAIN MEMBRANE PROTEIN"/>
    <property type="match status" value="1"/>
</dbReference>
<feature type="transmembrane region" description="Helical" evidence="6">
    <location>
        <begin position="297"/>
        <end position="318"/>
    </location>
</feature>
<feature type="region of interest" description="Disordered" evidence="5">
    <location>
        <begin position="466"/>
        <end position="491"/>
    </location>
</feature>
<dbReference type="Pfam" id="PF05978">
    <property type="entry name" value="UNC-93"/>
    <property type="match status" value="1"/>
</dbReference>
<feature type="transmembrane region" description="Helical" evidence="6">
    <location>
        <begin position="338"/>
        <end position="360"/>
    </location>
</feature>
<feature type="transmembrane region" description="Helical" evidence="6">
    <location>
        <begin position="265"/>
        <end position="285"/>
    </location>
</feature>
<gene>
    <name evidence="7" type="ORF">N8I77_005560</name>
</gene>
<evidence type="ECO:0000313" key="8">
    <source>
        <dbReference type="Proteomes" id="UP001265746"/>
    </source>
</evidence>
<dbReference type="PANTHER" id="PTHR23294">
    <property type="entry name" value="ET TRANSLATION PRODUCT-RELATED"/>
    <property type="match status" value="1"/>
</dbReference>
<dbReference type="EMBL" id="JAUJFL010000003">
    <property type="protein sequence ID" value="KAK2606835.1"/>
    <property type="molecule type" value="Genomic_DNA"/>
</dbReference>
<organism evidence="7 8">
    <name type="scientific">Phomopsis amygdali</name>
    <name type="common">Fusicoccum amygdali</name>
    <dbReference type="NCBI Taxonomy" id="1214568"/>
    <lineage>
        <taxon>Eukaryota</taxon>
        <taxon>Fungi</taxon>
        <taxon>Dikarya</taxon>
        <taxon>Ascomycota</taxon>
        <taxon>Pezizomycotina</taxon>
        <taxon>Sordariomycetes</taxon>
        <taxon>Sordariomycetidae</taxon>
        <taxon>Diaporthales</taxon>
        <taxon>Diaporthaceae</taxon>
        <taxon>Diaporthe</taxon>
    </lineage>
</organism>
<evidence type="ECO:0000256" key="4">
    <source>
        <dbReference type="ARBA" id="ARBA00023136"/>
    </source>
</evidence>
<evidence type="ECO:0000256" key="2">
    <source>
        <dbReference type="ARBA" id="ARBA00022692"/>
    </source>
</evidence>